<accession>A0A8S5SL80</accession>
<organism evidence="2">
    <name type="scientific">Podoviridae sp. ctHMt20</name>
    <dbReference type="NCBI Taxonomy" id="2827728"/>
    <lineage>
        <taxon>Viruses</taxon>
        <taxon>Duplodnaviria</taxon>
        <taxon>Heunggongvirae</taxon>
        <taxon>Uroviricota</taxon>
        <taxon>Caudoviricetes</taxon>
    </lineage>
</organism>
<proteinExistence type="predicted"/>
<evidence type="ECO:0000256" key="1">
    <source>
        <dbReference type="SAM" id="Phobius"/>
    </source>
</evidence>
<keyword evidence="1" id="KW-0472">Membrane</keyword>
<name>A0A8S5SL80_9CAUD</name>
<keyword evidence="1" id="KW-1133">Transmembrane helix</keyword>
<evidence type="ECO:0000313" key="2">
    <source>
        <dbReference type="EMBL" id="DAF51813.1"/>
    </source>
</evidence>
<protein>
    <submittedName>
        <fullName evidence="2">Uncharacterized protein</fullName>
    </submittedName>
</protein>
<sequence>MHKPFLYKALHYFYNDSRTKNGFPFCGDGFIIDTIPIFYSIIKSRRHTRNITTVI</sequence>
<dbReference type="EMBL" id="BK032622">
    <property type="protein sequence ID" value="DAF51813.1"/>
    <property type="molecule type" value="Genomic_DNA"/>
</dbReference>
<feature type="transmembrane region" description="Helical" evidence="1">
    <location>
        <begin position="22"/>
        <end position="42"/>
    </location>
</feature>
<keyword evidence="1" id="KW-0812">Transmembrane</keyword>
<reference evidence="2" key="1">
    <citation type="journal article" date="2021" name="Proc. Natl. Acad. Sci. U.S.A.">
        <title>A Catalog of Tens of Thousands of Viruses from Human Metagenomes Reveals Hidden Associations with Chronic Diseases.</title>
        <authorList>
            <person name="Tisza M.J."/>
            <person name="Buck C.B."/>
        </authorList>
    </citation>
    <scope>NUCLEOTIDE SEQUENCE</scope>
    <source>
        <strain evidence="2">CtHMt20</strain>
    </source>
</reference>